<gene>
    <name evidence="6" type="ORF">Q4521_10745</name>
</gene>
<reference evidence="6" key="1">
    <citation type="submission" date="2023-07" db="EMBL/GenBank/DDBJ databases">
        <title>Genome content predicts the carbon catabolic preferences of heterotrophic bacteria.</title>
        <authorList>
            <person name="Gralka M."/>
        </authorList>
    </citation>
    <scope>NUCLEOTIDE SEQUENCE</scope>
    <source>
        <strain evidence="6">I3M17_2</strain>
    </source>
</reference>
<feature type="binding site" description="distal binding residue" evidence="5">
    <location>
        <position position="97"/>
    </location>
    <ligand>
        <name>heme</name>
        <dbReference type="ChEBI" id="CHEBI:30413"/>
    </ligand>
    <ligandPart>
        <name>Fe</name>
        <dbReference type="ChEBI" id="CHEBI:18248"/>
    </ligandPart>
</feature>
<dbReference type="PROSITE" id="PS51257">
    <property type="entry name" value="PROKAR_LIPOPROTEIN"/>
    <property type="match status" value="1"/>
</dbReference>
<dbReference type="CDD" id="cd00454">
    <property type="entry name" value="TrHb1_N"/>
    <property type="match status" value="1"/>
</dbReference>
<evidence type="ECO:0000256" key="1">
    <source>
        <dbReference type="ARBA" id="ARBA00022448"/>
    </source>
</evidence>
<comment type="caution">
    <text evidence="6">The sequence shown here is derived from an EMBL/GenBank/DDBJ whole genome shotgun (WGS) entry which is preliminary data.</text>
</comment>
<keyword evidence="4 5" id="KW-0408">Iron</keyword>
<sequence>MFSAIRTVSILVLATLLLLGCSSLQGQNQTLYKQLGGQDGVSALTRQLLINMAADDRIAPRFRGVNIGKFKTGLDTYLCSITDGGCVYGGDSIKTIHSGYNYTATEFNALVENLMQAMETLQIPTATQNKLLAKLAPSYQDVVYQ</sequence>
<dbReference type="SUPFAM" id="SSF46458">
    <property type="entry name" value="Globin-like"/>
    <property type="match status" value="1"/>
</dbReference>
<evidence type="ECO:0000313" key="6">
    <source>
        <dbReference type="EMBL" id="MDO6422952.1"/>
    </source>
</evidence>
<dbReference type="GO" id="GO:0046872">
    <property type="term" value="F:metal ion binding"/>
    <property type="evidence" value="ECO:0007669"/>
    <property type="project" value="UniProtKB-KW"/>
</dbReference>
<dbReference type="Proteomes" id="UP001169760">
    <property type="component" value="Unassembled WGS sequence"/>
</dbReference>
<dbReference type="Pfam" id="PF01152">
    <property type="entry name" value="Bac_globin"/>
    <property type="match status" value="1"/>
</dbReference>
<proteinExistence type="predicted"/>
<evidence type="ECO:0000256" key="4">
    <source>
        <dbReference type="ARBA" id="ARBA00023004"/>
    </source>
</evidence>
<dbReference type="EMBL" id="JAUOPB010000007">
    <property type="protein sequence ID" value="MDO6422952.1"/>
    <property type="molecule type" value="Genomic_DNA"/>
</dbReference>
<dbReference type="InterPro" id="IPR001486">
    <property type="entry name" value="Hemoglobin_trunc"/>
</dbReference>
<accession>A0AAW7X946</accession>
<dbReference type="RefSeq" id="WP_303492782.1">
    <property type="nucleotide sequence ID" value="NZ_JAUOPB010000007.1"/>
</dbReference>
<keyword evidence="1" id="KW-0813">Transport</keyword>
<protein>
    <submittedName>
        <fullName evidence="6">Group 1 truncated hemoglobin</fullName>
    </submittedName>
</protein>
<name>A0AAW7X946_9GAMM</name>
<keyword evidence="3 5" id="KW-0479">Metal-binding</keyword>
<dbReference type="GO" id="GO:0019825">
    <property type="term" value="F:oxygen binding"/>
    <property type="evidence" value="ECO:0007669"/>
    <property type="project" value="InterPro"/>
</dbReference>
<evidence type="ECO:0000256" key="5">
    <source>
        <dbReference type="PIRSR" id="PIRSR601486-1"/>
    </source>
</evidence>
<evidence type="ECO:0000256" key="3">
    <source>
        <dbReference type="ARBA" id="ARBA00022723"/>
    </source>
</evidence>
<dbReference type="AlphaFoldDB" id="A0AAW7X946"/>
<evidence type="ECO:0000313" key="7">
    <source>
        <dbReference type="Proteomes" id="UP001169760"/>
    </source>
</evidence>
<dbReference type="InterPro" id="IPR009050">
    <property type="entry name" value="Globin-like_sf"/>
</dbReference>
<dbReference type="InterPro" id="IPR012292">
    <property type="entry name" value="Globin/Proto"/>
</dbReference>
<organism evidence="6 7">
    <name type="scientific">Saccharophagus degradans</name>
    <dbReference type="NCBI Taxonomy" id="86304"/>
    <lineage>
        <taxon>Bacteria</taxon>
        <taxon>Pseudomonadati</taxon>
        <taxon>Pseudomonadota</taxon>
        <taxon>Gammaproteobacteria</taxon>
        <taxon>Cellvibrionales</taxon>
        <taxon>Cellvibrionaceae</taxon>
        <taxon>Saccharophagus</taxon>
    </lineage>
</organism>
<evidence type="ECO:0000256" key="2">
    <source>
        <dbReference type="ARBA" id="ARBA00022617"/>
    </source>
</evidence>
<keyword evidence="2 5" id="KW-0349">Heme</keyword>
<dbReference type="GO" id="GO:0020037">
    <property type="term" value="F:heme binding"/>
    <property type="evidence" value="ECO:0007669"/>
    <property type="project" value="InterPro"/>
</dbReference>
<dbReference type="Gene3D" id="1.10.490.10">
    <property type="entry name" value="Globins"/>
    <property type="match status" value="1"/>
</dbReference>